<dbReference type="NCBIfam" id="NF012200">
    <property type="entry name" value="choice_anch_D"/>
    <property type="match status" value="1"/>
</dbReference>
<evidence type="ECO:0000256" key="3">
    <source>
        <dbReference type="ARBA" id="ARBA00022490"/>
    </source>
</evidence>
<evidence type="ECO:0000256" key="6">
    <source>
        <dbReference type="SAM" id="MobiDB-lite"/>
    </source>
</evidence>
<evidence type="ECO:0000256" key="2">
    <source>
        <dbReference type="ARBA" id="ARBA00004496"/>
    </source>
</evidence>
<accession>A0A401ZBX8</accession>
<dbReference type="RefSeq" id="WP_126595393.1">
    <property type="nucleotide sequence ID" value="NZ_BIFQ01000001.1"/>
</dbReference>
<dbReference type="InterPro" id="IPR013783">
    <property type="entry name" value="Ig-like_fold"/>
</dbReference>
<dbReference type="PANTHER" id="PTHR46127">
    <property type="entry name" value="CILIA- AND FLAGELLA-ASSOCIATED PROTEIN 65"/>
    <property type="match status" value="1"/>
</dbReference>
<evidence type="ECO:0000256" key="4">
    <source>
        <dbReference type="ARBA" id="ARBA00023069"/>
    </source>
</evidence>
<keyword evidence="4" id="KW-0969">Cilium</keyword>
<evidence type="ECO:0000313" key="10">
    <source>
        <dbReference type="EMBL" id="GCE04218.1"/>
    </source>
</evidence>
<feature type="domain" description="HYDIN/VesB/CFA65-like Ig-like" evidence="9">
    <location>
        <begin position="586"/>
        <end position="658"/>
    </location>
</feature>
<dbReference type="Proteomes" id="UP000287224">
    <property type="component" value="Unassembled WGS sequence"/>
</dbReference>
<proteinExistence type="predicted"/>
<evidence type="ECO:0000256" key="5">
    <source>
        <dbReference type="ARBA" id="ARBA00023273"/>
    </source>
</evidence>
<keyword evidence="7" id="KW-1133">Transmembrane helix</keyword>
<dbReference type="InterPro" id="IPR024361">
    <property type="entry name" value="BACON"/>
</dbReference>
<dbReference type="PANTHER" id="PTHR46127:SF1">
    <property type="entry name" value="CILIA- AND FLAGELLA-ASSOCIATED PROTEIN 65"/>
    <property type="match status" value="1"/>
</dbReference>
<dbReference type="EMBL" id="BIFQ01000001">
    <property type="protein sequence ID" value="GCE04218.1"/>
    <property type="molecule type" value="Genomic_DNA"/>
</dbReference>
<keyword evidence="7" id="KW-0472">Membrane</keyword>
<dbReference type="GO" id="GO:0005737">
    <property type="term" value="C:cytoplasm"/>
    <property type="evidence" value="ECO:0007669"/>
    <property type="project" value="UniProtKB-SubCell"/>
</dbReference>
<feature type="compositionally biased region" description="Low complexity" evidence="6">
    <location>
        <begin position="702"/>
        <end position="711"/>
    </location>
</feature>
<dbReference type="InterPro" id="IPR053879">
    <property type="entry name" value="HYDIN_VesB_CFA65-like_Ig"/>
</dbReference>
<sequence length="711" mass="74732">MDTKRCMYCQALQRADAQICSRCGHVLSPESTREARQDSRPIAASHRAGHTFGLHPEDQPYQSNMMIAQRSPADEKEPLYRGKQNPEYIVFPSTQEAPALKARRTARLRQMTASAQPPIEPKTVRWPRPARRQNWFSRRTISSLLTISCIFLLLATSIIAFALIGRHNSIATPVIQAMPDTLRANDTFTLSGRGFAMHDQITFFHDAHLALINENGQPMAVHTDALGAFSLQAQVPADWQAGDHQLNAVDSTRGVEAVTNIQIKAPSAQPSALQISQSECRFPAAAPGIVSSQSIILSNSGGGQISWSVNSDQPWLSTTPSSGTFSGSQSVRVTVNRGGLTPQPYSGHLTFSQKDAASATVTMNVSMEVTPAPAVLTLSTTQLNYSASNSQDPADQLITLHNSGQKAASWSSTASTGDNGNWLSLVPDHDELAPGASETLVVSAHSYHLAVGTYQGSIQFSGGTNAQVGVSMSVVNAGNLVASPPTLNFTAQAGQSAADQTVTLQNSGGFALDWTNRVETVDQGNWLQVSPASGSLVGGEQISVTVSASAKTLRPGSYQGTITFTSSSGNVRQLAVALLVTAPPTPAIKVQPASLSFTAVDGQDTPAQTITVQNTGNVDLQCSVGVDGIDKGLLTINPAQGTIKAGESMTLTVALHTPQGGLKTSAAAIQISATAPGVAAVHQIVQVTINHSSPTPTPTATPPTATATTAR</sequence>
<dbReference type="OrthoDB" id="137036at2"/>
<feature type="transmembrane region" description="Helical" evidence="7">
    <location>
        <begin position="141"/>
        <end position="164"/>
    </location>
</feature>
<dbReference type="AlphaFoldDB" id="A0A401ZBX8"/>
<dbReference type="Gene3D" id="2.60.40.10">
    <property type="entry name" value="Immunoglobulins"/>
    <property type="match status" value="4"/>
</dbReference>
<comment type="caution">
    <text evidence="10">The sequence shown here is derived from an EMBL/GenBank/DDBJ whole genome shotgun (WGS) entry which is preliminary data.</text>
</comment>
<evidence type="ECO:0000256" key="7">
    <source>
        <dbReference type="SAM" id="Phobius"/>
    </source>
</evidence>
<organism evidence="10 11">
    <name type="scientific">Dictyobacter aurantiacus</name>
    <dbReference type="NCBI Taxonomy" id="1936993"/>
    <lineage>
        <taxon>Bacteria</taxon>
        <taxon>Bacillati</taxon>
        <taxon>Chloroflexota</taxon>
        <taxon>Ktedonobacteria</taxon>
        <taxon>Ktedonobacterales</taxon>
        <taxon>Dictyobacteraceae</taxon>
        <taxon>Dictyobacter</taxon>
    </lineage>
</organism>
<keyword evidence="11" id="KW-1185">Reference proteome</keyword>
<evidence type="ECO:0000259" key="8">
    <source>
        <dbReference type="Pfam" id="PF19190"/>
    </source>
</evidence>
<evidence type="ECO:0008006" key="12">
    <source>
        <dbReference type="Google" id="ProtNLM"/>
    </source>
</evidence>
<reference evidence="11" key="1">
    <citation type="submission" date="2018-12" db="EMBL/GenBank/DDBJ databases">
        <title>Tengunoibacter tsumagoiensis gen. nov., sp. nov., Dictyobacter kobayashii sp. nov., D. alpinus sp. nov., and D. joshuensis sp. nov. and description of Dictyobacteraceae fam. nov. within the order Ktedonobacterales isolated from Tengu-no-mugimeshi.</title>
        <authorList>
            <person name="Wang C.M."/>
            <person name="Zheng Y."/>
            <person name="Sakai Y."/>
            <person name="Toyoda A."/>
            <person name="Minakuchi Y."/>
            <person name="Abe K."/>
            <person name="Yokota A."/>
            <person name="Yabe S."/>
        </authorList>
    </citation>
    <scope>NUCLEOTIDE SEQUENCE [LARGE SCALE GENOMIC DNA]</scope>
    <source>
        <strain evidence="11">S-27</strain>
    </source>
</reference>
<keyword evidence="7" id="KW-0812">Transmembrane</keyword>
<evidence type="ECO:0000256" key="1">
    <source>
        <dbReference type="ARBA" id="ARBA00004138"/>
    </source>
</evidence>
<feature type="domain" description="BACON" evidence="8">
    <location>
        <begin position="482"/>
        <end position="570"/>
    </location>
</feature>
<evidence type="ECO:0000259" key="9">
    <source>
        <dbReference type="Pfam" id="PF22544"/>
    </source>
</evidence>
<gene>
    <name evidence="10" type="ORF">KDAU_15470</name>
</gene>
<evidence type="ECO:0000313" key="11">
    <source>
        <dbReference type="Proteomes" id="UP000287224"/>
    </source>
</evidence>
<feature type="domain" description="BACON" evidence="8">
    <location>
        <begin position="273"/>
        <end position="364"/>
    </location>
</feature>
<keyword evidence="3" id="KW-0963">Cytoplasm</keyword>
<dbReference type="InterPro" id="IPR052614">
    <property type="entry name" value="CFAP65"/>
</dbReference>
<keyword evidence="5" id="KW-0966">Cell projection</keyword>
<dbReference type="Pfam" id="PF19190">
    <property type="entry name" value="BACON_2"/>
    <property type="match status" value="2"/>
</dbReference>
<comment type="subcellular location">
    <subcellularLocation>
        <location evidence="1">Cell projection</location>
        <location evidence="1">Cilium</location>
    </subcellularLocation>
    <subcellularLocation>
        <location evidence="2">Cytoplasm</location>
    </subcellularLocation>
</comment>
<dbReference type="Pfam" id="PF22544">
    <property type="entry name" value="HYDIN_VesB_CFA65-like_Ig"/>
    <property type="match status" value="1"/>
</dbReference>
<name>A0A401ZBX8_9CHLR</name>
<feature type="region of interest" description="Disordered" evidence="6">
    <location>
        <begin position="690"/>
        <end position="711"/>
    </location>
</feature>
<protein>
    <recommendedName>
        <fullName evidence="12">BACON domain-containing protein</fullName>
    </recommendedName>
</protein>